<dbReference type="EMBL" id="CM004481">
    <property type="protein sequence ID" value="OCT65593.1"/>
    <property type="molecule type" value="Genomic_DNA"/>
</dbReference>
<dbReference type="Proteomes" id="UP000694892">
    <property type="component" value="Chromosome 8S"/>
</dbReference>
<evidence type="ECO:0000313" key="2">
    <source>
        <dbReference type="EMBL" id="OCT65593.1"/>
    </source>
</evidence>
<sequence length="151" mass="17180">TFTCLNCICCTSIIKVNTVGHPTKGTPIKLNDYATCESNYVIYMLKCPCGQVYIGQTTRAVKESIKEHRGNIRNFKPGTATDTSVSRHFSNSCHNLNQLKWCVLEKVHKPRRGGNTKTILSQREAYWIKQMHTMTPIGMNDSWSIISFFNM</sequence>
<dbReference type="PROSITE" id="PS50164">
    <property type="entry name" value="GIY_YIG"/>
    <property type="match status" value="1"/>
</dbReference>
<dbReference type="AlphaFoldDB" id="A0A974C2V4"/>
<dbReference type="PANTHER" id="PTHR21301">
    <property type="entry name" value="REVERSE TRANSCRIPTASE"/>
    <property type="match status" value="1"/>
</dbReference>
<organism evidence="2 3">
    <name type="scientific">Xenopus laevis</name>
    <name type="common">African clawed frog</name>
    <dbReference type="NCBI Taxonomy" id="8355"/>
    <lineage>
        <taxon>Eukaryota</taxon>
        <taxon>Metazoa</taxon>
        <taxon>Chordata</taxon>
        <taxon>Craniata</taxon>
        <taxon>Vertebrata</taxon>
        <taxon>Euteleostomi</taxon>
        <taxon>Amphibia</taxon>
        <taxon>Batrachia</taxon>
        <taxon>Anura</taxon>
        <taxon>Pipoidea</taxon>
        <taxon>Pipidae</taxon>
        <taxon>Xenopodinae</taxon>
        <taxon>Xenopus</taxon>
        <taxon>Xenopus</taxon>
    </lineage>
</organism>
<feature type="non-terminal residue" evidence="2">
    <location>
        <position position="1"/>
    </location>
</feature>
<evidence type="ECO:0000259" key="1">
    <source>
        <dbReference type="PROSITE" id="PS50164"/>
    </source>
</evidence>
<gene>
    <name evidence="2" type="ORF">XELAEV_18041831mg</name>
</gene>
<dbReference type="Gene3D" id="3.40.1440.10">
    <property type="entry name" value="GIY-YIG endonuclease"/>
    <property type="match status" value="1"/>
</dbReference>
<name>A0A974C2V4_XENLA</name>
<accession>A0A974C2V4</accession>
<dbReference type="PANTHER" id="PTHR21301:SF12">
    <property type="match status" value="1"/>
</dbReference>
<dbReference type="InterPro" id="IPR035901">
    <property type="entry name" value="GIY-YIG_endonuc_sf"/>
</dbReference>
<proteinExistence type="predicted"/>
<protein>
    <recommendedName>
        <fullName evidence="1">GIY-YIG domain-containing protein</fullName>
    </recommendedName>
</protein>
<reference evidence="3" key="1">
    <citation type="journal article" date="2016" name="Nature">
        <title>Genome evolution in the allotetraploid frog Xenopus laevis.</title>
        <authorList>
            <person name="Session A.M."/>
            <person name="Uno Y."/>
            <person name="Kwon T."/>
            <person name="Chapman J.A."/>
            <person name="Toyoda A."/>
            <person name="Takahashi S."/>
            <person name="Fukui A."/>
            <person name="Hikosaka A."/>
            <person name="Suzuki A."/>
            <person name="Kondo M."/>
            <person name="van Heeringen S.J."/>
            <person name="Quigley I."/>
            <person name="Heinz S."/>
            <person name="Ogino H."/>
            <person name="Ochi H."/>
            <person name="Hellsten U."/>
            <person name="Lyons J.B."/>
            <person name="Simakov O."/>
            <person name="Putnam N."/>
            <person name="Stites J."/>
            <person name="Kuroki Y."/>
            <person name="Tanaka T."/>
            <person name="Michiue T."/>
            <person name="Watanabe M."/>
            <person name="Bogdanovic O."/>
            <person name="Lister R."/>
            <person name="Georgiou G."/>
            <person name="Paranjpe S.S."/>
            <person name="van Kruijsbergen I."/>
            <person name="Shu S."/>
            <person name="Carlson J."/>
            <person name="Kinoshita T."/>
            <person name="Ohta Y."/>
            <person name="Mawaribuchi S."/>
            <person name="Jenkins J."/>
            <person name="Grimwood J."/>
            <person name="Schmutz J."/>
            <person name="Mitros T."/>
            <person name="Mozaffari S.V."/>
            <person name="Suzuki Y."/>
            <person name="Haramoto Y."/>
            <person name="Yamamoto T.S."/>
            <person name="Takagi C."/>
            <person name="Heald R."/>
            <person name="Miller K."/>
            <person name="Haudenschild C."/>
            <person name="Kitzman J."/>
            <person name="Nakayama T."/>
            <person name="Izutsu Y."/>
            <person name="Robert J."/>
            <person name="Fortriede J."/>
            <person name="Burns K."/>
            <person name="Lotay V."/>
            <person name="Karimi K."/>
            <person name="Yasuoka Y."/>
            <person name="Dichmann D.S."/>
            <person name="Flajnik M.F."/>
            <person name="Houston D.W."/>
            <person name="Shendure J."/>
            <person name="DuPasquier L."/>
            <person name="Vize P.D."/>
            <person name="Zorn A.M."/>
            <person name="Ito M."/>
            <person name="Marcotte E.M."/>
            <person name="Wallingford J.B."/>
            <person name="Ito Y."/>
            <person name="Asashima M."/>
            <person name="Ueno N."/>
            <person name="Matsuda Y."/>
            <person name="Veenstra G.J."/>
            <person name="Fujiyama A."/>
            <person name="Harland R.M."/>
            <person name="Taira M."/>
            <person name="Rokhsar D.S."/>
        </authorList>
    </citation>
    <scope>NUCLEOTIDE SEQUENCE [LARGE SCALE GENOMIC DNA]</scope>
    <source>
        <strain evidence="3">J</strain>
    </source>
</reference>
<evidence type="ECO:0000313" key="3">
    <source>
        <dbReference type="Proteomes" id="UP000694892"/>
    </source>
</evidence>
<dbReference type="CDD" id="cd10442">
    <property type="entry name" value="GIY-YIG_PLEs"/>
    <property type="match status" value="1"/>
</dbReference>
<dbReference type="InterPro" id="IPR000305">
    <property type="entry name" value="GIY-YIG_endonuc"/>
</dbReference>
<feature type="domain" description="GIY-YIG" evidence="1">
    <location>
        <begin position="38"/>
        <end position="137"/>
    </location>
</feature>